<organism evidence="1 2">
    <name type="scientific">Seminavis robusta</name>
    <dbReference type="NCBI Taxonomy" id="568900"/>
    <lineage>
        <taxon>Eukaryota</taxon>
        <taxon>Sar</taxon>
        <taxon>Stramenopiles</taxon>
        <taxon>Ochrophyta</taxon>
        <taxon>Bacillariophyta</taxon>
        <taxon>Bacillariophyceae</taxon>
        <taxon>Bacillariophycidae</taxon>
        <taxon>Naviculales</taxon>
        <taxon>Naviculaceae</taxon>
        <taxon>Seminavis</taxon>
    </lineage>
</organism>
<gene>
    <name evidence="1" type="ORF">SEMRO_1813_G299292.1</name>
</gene>
<evidence type="ECO:0000313" key="1">
    <source>
        <dbReference type="EMBL" id="CAB9526343.1"/>
    </source>
</evidence>
<name>A0A9N8HT31_9STRA</name>
<dbReference type="Proteomes" id="UP001153069">
    <property type="component" value="Unassembled WGS sequence"/>
</dbReference>
<sequence length="118" mass="13262">MHGISLVIARLLVNGPRYPCNELCPQSVDRPIERVDRKCQAPTVLPTELAAIRPIKRATKNHGNTVHTTTIESNYAYVISKVANSIALPWLVRCGVATVTDFVWQHWMFSNSTRHALK</sequence>
<protein>
    <submittedName>
        <fullName evidence="1">Uncharacterized protein</fullName>
    </submittedName>
</protein>
<accession>A0A9N8HT31</accession>
<reference evidence="1" key="1">
    <citation type="submission" date="2020-06" db="EMBL/GenBank/DDBJ databases">
        <authorList>
            <consortium name="Plant Systems Biology data submission"/>
        </authorList>
    </citation>
    <scope>NUCLEOTIDE SEQUENCE</scope>
    <source>
        <strain evidence="1">D6</strain>
    </source>
</reference>
<comment type="caution">
    <text evidence="1">The sequence shown here is derived from an EMBL/GenBank/DDBJ whole genome shotgun (WGS) entry which is preliminary data.</text>
</comment>
<dbReference type="AlphaFoldDB" id="A0A9N8HT31"/>
<evidence type="ECO:0000313" key="2">
    <source>
        <dbReference type="Proteomes" id="UP001153069"/>
    </source>
</evidence>
<proteinExistence type="predicted"/>
<dbReference type="EMBL" id="CAICTM010001811">
    <property type="protein sequence ID" value="CAB9526343.1"/>
    <property type="molecule type" value="Genomic_DNA"/>
</dbReference>
<keyword evidence="2" id="KW-1185">Reference proteome</keyword>